<proteinExistence type="inferred from homology"/>
<dbReference type="AlphaFoldDB" id="A0AAV6NGV0"/>
<reference evidence="9 10" key="1">
    <citation type="journal article" date="2021" name="Hortic Res">
        <title>The domestication of Cucurbita argyrosperma as revealed by the genome of its wild relative.</title>
        <authorList>
            <person name="Barrera-Redondo J."/>
            <person name="Sanchez-de la Vega G."/>
            <person name="Aguirre-Liguori J.A."/>
            <person name="Castellanos-Morales G."/>
            <person name="Gutierrez-Guerrero Y.T."/>
            <person name="Aguirre-Dugua X."/>
            <person name="Aguirre-Planter E."/>
            <person name="Tenaillon M.I."/>
            <person name="Lira-Saade R."/>
            <person name="Eguiarte L.E."/>
        </authorList>
    </citation>
    <scope>NUCLEOTIDE SEQUENCE [LARGE SCALE GENOMIC DNA]</scope>
    <source>
        <strain evidence="9">JBR-2021</strain>
    </source>
</reference>
<dbReference type="GO" id="GO:0034975">
    <property type="term" value="P:protein folding in endoplasmic reticulum"/>
    <property type="evidence" value="ECO:0007669"/>
    <property type="project" value="TreeGrafter"/>
</dbReference>
<evidence type="ECO:0000313" key="9">
    <source>
        <dbReference type="EMBL" id="KAG6597582.1"/>
    </source>
</evidence>
<dbReference type="PANTHER" id="PTHR20994:SF0">
    <property type="entry name" value="ER MEMBRANE PROTEIN COMPLEX SUBUNIT 6"/>
    <property type="match status" value="1"/>
</dbReference>
<evidence type="ECO:0000256" key="3">
    <source>
        <dbReference type="ARBA" id="ARBA00020827"/>
    </source>
</evidence>
<evidence type="ECO:0000256" key="4">
    <source>
        <dbReference type="ARBA" id="ARBA00022692"/>
    </source>
</evidence>
<evidence type="ECO:0000256" key="6">
    <source>
        <dbReference type="ARBA" id="ARBA00022989"/>
    </source>
</evidence>
<evidence type="ECO:0000256" key="8">
    <source>
        <dbReference type="SAM" id="Phobius"/>
    </source>
</evidence>
<accession>A0AAV6NGV0</accession>
<feature type="transmembrane region" description="Helical" evidence="8">
    <location>
        <begin position="82"/>
        <end position="103"/>
    </location>
</feature>
<protein>
    <recommendedName>
        <fullName evidence="3">ER membrane protein complex subunit 6</fullName>
    </recommendedName>
</protein>
<dbReference type="PANTHER" id="PTHR20994">
    <property type="entry name" value="ER MEMBRANE PROTEIN COMPLEX SUBUNIT 6"/>
    <property type="match status" value="1"/>
</dbReference>
<evidence type="ECO:0000256" key="1">
    <source>
        <dbReference type="ARBA" id="ARBA00004477"/>
    </source>
</evidence>
<comment type="subcellular location">
    <subcellularLocation>
        <location evidence="1">Endoplasmic reticulum membrane</location>
        <topology evidence="1">Multi-pass membrane protein</topology>
    </subcellularLocation>
</comment>
<dbReference type="GO" id="GO:0000045">
    <property type="term" value="P:autophagosome assembly"/>
    <property type="evidence" value="ECO:0007669"/>
    <property type="project" value="TreeGrafter"/>
</dbReference>
<dbReference type="Pfam" id="PF07019">
    <property type="entry name" value="EMC6"/>
    <property type="match status" value="1"/>
</dbReference>
<evidence type="ECO:0000313" key="10">
    <source>
        <dbReference type="Proteomes" id="UP000685013"/>
    </source>
</evidence>
<comment type="caution">
    <text evidence="9">The sequence shown here is derived from an EMBL/GenBank/DDBJ whole genome shotgun (WGS) entry which is preliminary data.</text>
</comment>
<keyword evidence="5" id="KW-0256">Endoplasmic reticulum</keyword>
<evidence type="ECO:0000256" key="2">
    <source>
        <dbReference type="ARBA" id="ARBA00009436"/>
    </source>
</evidence>
<comment type="similarity">
    <text evidence="2">Belongs to the EMC6 family.</text>
</comment>
<keyword evidence="10" id="KW-1185">Reference proteome</keyword>
<evidence type="ECO:0000256" key="5">
    <source>
        <dbReference type="ARBA" id="ARBA00022824"/>
    </source>
</evidence>
<feature type="transmembrane region" description="Helical" evidence="8">
    <location>
        <begin position="109"/>
        <end position="129"/>
    </location>
</feature>
<keyword evidence="7 8" id="KW-0472">Membrane</keyword>
<dbReference type="InterPro" id="IPR008504">
    <property type="entry name" value="Emc6"/>
</dbReference>
<feature type="non-terminal residue" evidence="9">
    <location>
        <position position="1"/>
    </location>
</feature>
<dbReference type="InterPro" id="IPR029008">
    <property type="entry name" value="EMC6-like"/>
</dbReference>
<keyword evidence="6 8" id="KW-1133">Transmembrane helix</keyword>
<gene>
    <name evidence="9" type="primary">Emc6</name>
    <name evidence="9" type="ORF">SDJN03_10762</name>
</gene>
<evidence type="ECO:0000256" key="7">
    <source>
        <dbReference type="ARBA" id="ARBA00023136"/>
    </source>
</evidence>
<dbReference type="Proteomes" id="UP000685013">
    <property type="component" value="Chromosome 6"/>
</dbReference>
<dbReference type="GO" id="GO:0072546">
    <property type="term" value="C:EMC complex"/>
    <property type="evidence" value="ECO:0007669"/>
    <property type="project" value="InterPro"/>
</dbReference>
<organism evidence="9 10">
    <name type="scientific">Cucurbita argyrosperma subsp. sororia</name>
    <dbReference type="NCBI Taxonomy" id="37648"/>
    <lineage>
        <taxon>Eukaryota</taxon>
        <taxon>Viridiplantae</taxon>
        <taxon>Streptophyta</taxon>
        <taxon>Embryophyta</taxon>
        <taxon>Tracheophyta</taxon>
        <taxon>Spermatophyta</taxon>
        <taxon>Magnoliopsida</taxon>
        <taxon>eudicotyledons</taxon>
        <taxon>Gunneridae</taxon>
        <taxon>Pentapetalae</taxon>
        <taxon>rosids</taxon>
        <taxon>fabids</taxon>
        <taxon>Cucurbitales</taxon>
        <taxon>Cucurbitaceae</taxon>
        <taxon>Cucurbiteae</taxon>
        <taxon>Cucurbita</taxon>
    </lineage>
</organism>
<name>A0AAV6NGV0_9ROSI</name>
<sequence>MAKRQTPMLTGELNSRRTRLTAAAVRRQSLTFLPLDRSQSTDQTPFEAMAGYSSNASEKKSSDAVDDIPILNAENLQNNLKIIYYSRTFLSIIGGVIAGILGFTSLTGFIFYFLVMAITSIGLAAKAGFSFHSYFESWNQILLDGFLSGLMSFVLFWTFAYDIVHIF</sequence>
<keyword evidence="4 8" id="KW-0812">Transmembrane</keyword>
<feature type="transmembrane region" description="Helical" evidence="8">
    <location>
        <begin position="141"/>
        <end position="161"/>
    </location>
</feature>
<dbReference type="EMBL" id="JAGKQH010000006">
    <property type="protein sequence ID" value="KAG6597582.1"/>
    <property type="molecule type" value="Genomic_DNA"/>
</dbReference>